<name>A0A084W1L0_ANOSI</name>
<dbReference type="EnsemblMetazoa" id="ASIC011975-RA">
    <property type="protein sequence ID" value="ASIC011975-PA"/>
    <property type="gene ID" value="ASIC011975"/>
</dbReference>
<keyword evidence="3" id="KW-1185">Reference proteome</keyword>
<dbReference type="Proteomes" id="UP000030765">
    <property type="component" value="Unassembled WGS sequence"/>
</dbReference>
<organism evidence="1">
    <name type="scientific">Anopheles sinensis</name>
    <name type="common">Mosquito</name>
    <dbReference type="NCBI Taxonomy" id="74873"/>
    <lineage>
        <taxon>Eukaryota</taxon>
        <taxon>Metazoa</taxon>
        <taxon>Ecdysozoa</taxon>
        <taxon>Arthropoda</taxon>
        <taxon>Hexapoda</taxon>
        <taxon>Insecta</taxon>
        <taxon>Pterygota</taxon>
        <taxon>Neoptera</taxon>
        <taxon>Endopterygota</taxon>
        <taxon>Diptera</taxon>
        <taxon>Nematocera</taxon>
        <taxon>Culicoidea</taxon>
        <taxon>Culicidae</taxon>
        <taxon>Anophelinae</taxon>
        <taxon>Anopheles</taxon>
    </lineage>
</organism>
<evidence type="ECO:0000313" key="2">
    <source>
        <dbReference type="EnsemblMetazoa" id="ASIC011975-PA"/>
    </source>
</evidence>
<dbReference type="EMBL" id="ATLV01019381">
    <property type="status" value="NOT_ANNOTATED_CDS"/>
    <property type="molecule type" value="Genomic_DNA"/>
</dbReference>
<sequence length="66" mass="7513">MTEYPICILNECPLDLNSYLRTSKSSSKFLFDGSRSIIDRLLKSLVFFEHHSRASLTTAISCSRVL</sequence>
<accession>A0A084W1L0</accession>
<dbReference type="AlphaFoldDB" id="A0A084W1L0"/>
<reference evidence="2" key="2">
    <citation type="submission" date="2020-05" db="UniProtKB">
        <authorList>
            <consortium name="EnsemblMetazoa"/>
        </authorList>
    </citation>
    <scope>IDENTIFICATION</scope>
</reference>
<protein>
    <submittedName>
        <fullName evidence="1 2">Uncharacterized protein</fullName>
    </submittedName>
</protein>
<dbReference type="VEuPathDB" id="VectorBase:ASIC011975"/>
<dbReference type="EMBL" id="KE525269">
    <property type="protein sequence ID" value="KFB44104.1"/>
    <property type="molecule type" value="Genomic_DNA"/>
</dbReference>
<proteinExistence type="predicted"/>
<evidence type="ECO:0000313" key="3">
    <source>
        <dbReference type="Proteomes" id="UP000030765"/>
    </source>
</evidence>
<gene>
    <name evidence="1" type="ORF">ZHAS_00011975</name>
</gene>
<evidence type="ECO:0000313" key="1">
    <source>
        <dbReference type="EMBL" id="KFB44104.1"/>
    </source>
</evidence>
<reference evidence="1 3" key="1">
    <citation type="journal article" date="2014" name="BMC Genomics">
        <title>Genome sequence of Anopheles sinensis provides insight into genetics basis of mosquito competence for malaria parasites.</title>
        <authorList>
            <person name="Zhou D."/>
            <person name="Zhang D."/>
            <person name="Ding G."/>
            <person name="Shi L."/>
            <person name="Hou Q."/>
            <person name="Ye Y."/>
            <person name="Xu Y."/>
            <person name="Zhou H."/>
            <person name="Xiong C."/>
            <person name="Li S."/>
            <person name="Yu J."/>
            <person name="Hong S."/>
            <person name="Yu X."/>
            <person name="Zou P."/>
            <person name="Chen C."/>
            <person name="Chang X."/>
            <person name="Wang W."/>
            <person name="Lv Y."/>
            <person name="Sun Y."/>
            <person name="Ma L."/>
            <person name="Shen B."/>
            <person name="Zhu C."/>
        </authorList>
    </citation>
    <scope>NUCLEOTIDE SEQUENCE [LARGE SCALE GENOMIC DNA]</scope>
</reference>